<feature type="region of interest" description="Disordered" evidence="1">
    <location>
        <begin position="388"/>
        <end position="434"/>
    </location>
</feature>
<dbReference type="AlphaFoldDB" id="A0A1J1IJD9"/>
<keyword evidence="3" id="KW-1185">Reference proteome</keyword>
<feature type="compositionally biased region" description="Basic and acidic residues" evidence="1">
    <location>
        <begin position="680"/>
        <end position="690"/>
    </location>
</feature>
<feature type="region of interest" description="Disordered" evidence="1">
    <location>
        <begin position="81"/>
        <end position="110"/>
    </location>
</feature>
<feature type="region of interest" description="Disordered" evidence="1">
    <location>
        <begin position="628"/>
        <end position="690"/>
    </location>
</feature>
<feature type="compositionally biased region" description="Basic and acidic residues" evidence="1">
    <location>
        <begin position="650"/>
        <end position="660"/>
    </location>
</feature>
<gene>
    <name evidence="2" type="ORF">CLUMA_CG012487</name>
</gene>
<feature type="region of interest" description="Disordered" evidence="1">
    <location>
        <begin position="1"/>
        <end position="45"/>
    </location>
</feature>
<reference evidence="2 3" key="1">
    <citation type="submission" date="2015-04" db="EMBL/GenBank/DDBJ databases">
        <authorList>
            <person name="Syromyatnikov M.Y."/>
            <person name="Popov V.N."/>
        </authorList>
    </citation>
    <scope>NUCLEOTIDE SEQUENCE [LARGE SCALE GENOMIC DNA]</scope>
</reference>
<name>A0A1J1IJD9_9DIPT</name>
<organism evidence="2 3">
    <name type="scientific">Clunio marinus</name>
    <dbReference type="NCBI Taxonomy" id="568069"/>
    <lineage>
        <taxon>Eukaryota</taxon>
        <taxon>Metazoa</taxon>
        <taxon>Ecdysozoa</taxon>
        <taxon>Arthropoda</taxon>
        <taxon>Hexapoda</taxon>
        <taxon>Insecta</taxon>
        <taxon>Pterygota</taxon>
        <taxon>Neoptera</taxon>
        <taxon>Endopterygota</taxon>
        <taxon>Diptera</taxon>
        <taxon>Nematocera</taxon>
        <taxon>Chironomoidea</taxon>
        <taxon>Chironomidae</taxon>
        <taxon>Clunio</taxon>
    </lineage>
</organism>
<dbReference type="EMBL" id="CVRI01000049">
    <property type="protein sequence ID" value="CRK99174.1"/>
    <property type="molecule type" value="Genomic_DNA"/>
</dbReference>
<evidence type="ECO:0000313" key="2">
    <source>
        <dbReference type="EMBL" id="CRK99174.1"/>
    </source>
</evidence>
<feature type="compositionally biased region" description="Polar residues" evidence="1">
    <location>
        <begin position="628"/>
        <end position="649"/>
    </location>
</feature>
<feature type="region of interest" description="Disordered" evidence="1">
    <location>
        <begin position="247"/>
        <end position="270"/>
    </location>
</feature>
<accession>A0A1J1IJD9</accession>
<dbReference type="Proteomes" id="UP000183832">
    <property type="component" value="Unassembled WGS sequence"/>
</dbReference>
<dbReference type="OrthoDB" id="7791004at2759"/>
<evidence type="ECO:0000256" key="1">
    <source>
        <dbReference type="SAM" id="MobiDB-lite"/>
    </source>
</evidence>
<protein>
    <submittedName>
        <fullName evidence="2">CLUMA_CG012487, isoform A</fullName>
    </submittedName>
</protein>
<sequence>MGNLLCKDSSKRVKTPKKGYRAPVNSVYGKQEIHPNSLTSADGPSPKIFNETRSNFFHSTPNLNEGQKLSTISLDAKIFDNGEYKSPPIAPPRKKRTSDNKRSTLPTDFGSDKVVRNGFKDVFTGGKKKSLTFEDIEYIDKDEDVLQTRVSTSPERKLHVGNKKTDKFFGEDLSEHLSDEHINETKETTNNETNEEFDLNSTSEKKLFFLMNMLDHDQLNNDQYLNMIPKETTPEKSEDKQLRIKRIISRDELPSPPATPQRKSGTPSTPTITIETFEFNTTANNDNNSSKITETKVEVKKEISPERTTSIHHKINHDDDQLPKEDHASSASGNTIMTHGFVDHILSKAYGFQGYNPEEHEHLHDDGSNLVTPTSKLAVRKISVGRKVSTTSNPSLDGDLTKLNELLSPGTPTRKLSTDEAEPDRGTPTSPMKNRDFQKLLSNVSMEDIIDEIYSKNSAVMQEFQSYLESSIETDPVIDVAEEKKFVETKEITDREFIQTPEPTKLPERNVEAEDNLYSDSFESSDTEQEIINDMSNVFKKVGTRRRESIEDVDGWFNNHLDLEEKKSQLCGPRENLHSNLSTYDQEKVFPFGRTIVERRESTSDEFFEPASINSSICVDQTLRDSKNSISEDVESSNIVASPRSSKSPESNDDKVETKPRVTPSPRSSKSPDHSTLLKFLDHESKSEIF</sequence>
<proteinExistence type="predicted"/>
<evidence type="ECO:0000313" key="3">
    <source>
        <dbReference type="Proteomes" id="UP000183832"/>
    </source>
</evidence>